<keyword evidence="2" id="KW-0396">Initiation factor</keyword>
<feature type="compositionally biased region" description="Low complexity" evidence="1">
    <location>
        <begin position="221"/>
        <end position="244"/>
    </location>
</feature>
<feature type="compositionally biased region" description="Basic and acidic residues" evidence="1">
    <location>
        <begin position="695"/>
        <end position="705"/>
    </location>
</feature>
<dbReference type="Proteomes" id="UP000241394">
    <property type="component" value="Chromosome LG18"/>
</dbReference>
<reference evidence="2 3" key="1">
    <citation type="submission" date="2017-07" db="EMBL/GenBank/DDBJ databases">
        <title>An improved, manually edited Actinidia chinensis var. chinensis (kiwifruit) genome highlights the challenges associated with draft genomes and gene prediction in plants.</title>
        <authorList>
            <person name="Pilkington S."/>
            <person name="Crowhurst R."/>
            <person name="Hilario E."/>
            <person name="Nardozza S."/>
            <person name="Fraser L."/>
            <person name="Peng Y."/>
            <person name="Gunaseelan K."/>
            <person name="Simpson R."/>
            <person name="Tahir J."/>
            <person name="Deroles S."/>
            <person name="Templeton K."/>
            <person name="Luo Z."/>
            <person name="Davy M."/>
            <person name="Cheng C."/>
            <person name="Mcneilage M."/>
            <person name="Scaglione D."/>
            <person name="Liu Y."/>
            <person name="Zhang Q."/>
            <person name="Datson P."/>
            <person name="De Silva N."/>
            <person name="Gardiner S."/>
            <person name="Bassett H."/>
            <person name="Chagne D."/>
            <person name="Mccallum J."/>
            <person name="Dzierzon H."/>
            <person name="Deng C."/>
            <person name="Wang Y.-Y."/>
            <person name="Barron N."/>
            <person name="Manako K."/>
            <person name="Bowen J."/>
            <person name="Foster T."/>
            <person name="Erridge Z."/>
            <person name="Tiffin H."/>
            <person name="Waite C."/>
            <person name="Davies K."/>
            <person name="Grierson E."/>
            <person name="Laing W."/>
            <person name="Kirk R."/>
            <person name="Chen X."/>
            <person name="Wood M."/>
            <person name="Montefiori M."/>
            <person name="Brummell D."/>
            <person name="Schwinn K."/>
            <person name="Catanach A."/>
            <person name="Fullerton C."/>
            <person name="Li D."/>
            <person name="Meiyalaghan S."/>
            <person name="Nieuwenhuizen N."/>
            <person name="Read N."/>
            <person name="Prakash R."/>
            <person name="Hunter D."/>
            <person name="Zhang H."/>
            <person name="Mckenzie M."/>
            <person name="Knabel M."/>
            <person name="Harris A."/>
            <person name="Allan A."/>
            <person name="Chen A."/>
            <person name="Janssen B."/>
            <person name="Plunkett B."/>
            <person name="Dwamena C."/>
            <person name="Voogd C."/>
            <person name="Leif D."/>
            <person name="Lafferty D."/>
            <person name="Souleyre E."/>
            <person name="Varkonyi-Gasic E."/>
            <person name="Gambi F."/>
            <person name="Hanley J."/>
            <person name="Yao J.-L."/>
            <person name="Cheung J."/>
            <person name="David K."/>
            <person name="Warren B."/>
            <person name="Marsh K."/>
            <person name="Snowden K."/>
            <person name="Lin-Wang K."/>
            <person name="Brian L."/>
            <person name="Martinez-Sanchez M."/>
            <person name="Wang M."/>
            <person name="Ileperuma N."/>
            <person name="Macnee N."/>
            <person name="Campin R."/>
            <person name="Mcatee P."/>
            <person name="Drummond R."/>
            <person name="Espley R."/>
            <person name="Ireland H."/>
            <person name="Wu R."/>
            <person name="Atkinson R."/>
            <person name="Karunairetnam S."/>
            <person name="Bulley S."/>
            <person name="Chunkath S."/>
            <person name="Hanley Z."/>
            <person name="Storey R."/>
            <person name="Thrimawithana A."/>
            <person name="Thomson S."/>
            <person name="David C."/>
            <person name="Testolin R."/>
        </authorList>
    </citation>
    <scope>NUCLEOTIDE SEQUENCE [LARGE SCALE GENOMIC DNA]</scope>
    <source>
        <strain evidence="3">cv. Red5</strain>
        <tissue evidence="2">Young leaf</tissue>
    </source>
</reference>
<dbReference type="InParanoid" id="A0A2R6Q8H0"/>
<dbReference type="STRING" id="1590841.A0A2R6Q8H0"/>
<reference evidence="3" key="2">
    <citation type="journal article" date="2018" name="BMC Genomics">
        <title>A manually annotated Actinidia chinensis var. chinensis (kiwifruit) genome highlights the challenges associated with draft genomes and gene prediction in plants.</title>
        <authorList>
            <person name="Pilkington S.M."/>
            <person name="Crowhurst R."/>
            <person name="Hilario E."/>
            <person name="Nardozza S."/>
            <person name="Fraser L."/>
            <person name="Peng Y."/>
            <person name="Gunaseelan K."/>
            <person name="Simpson R."/>
            <person name="Tahir J."/>
            <person name="Deroles S.C."/>
            <person name="Templeton K."/>
            <person name="Luo Z."/>
            <person name="Davy M."/>
            <person name="Cheng C."/>
            <person name="McNeilage M."/>
            <person name="Scaglione D."/>
            <person name="Liu Y."/>
            <person name="Zhang Q."/>
            <person name="Datson P."/>
            <person name="De Silva N."/>
            <person name="Gardiner S.E."/>
            <person name="Bassett H."/>
            <person name="Chagne D."/>
            <person name="McCallum J."/>
            <person name="Dzierzon H."/>
            <person name="Deng C."/>
            <person name="Wang Y.Y."/>
            <person name="Barron L."/>
            <person name="Manako K."/>
            <person name="Bowen J."/>
            <person name="Foster T.M."/>
            <person name="Erridge Z.A."/>
            <person name="Tiffin H."/>
            <person name="Waite C.N."/>
            <person name="Davies K.M."/>
            <person name="Grierson E.P."/>
            <person name="Laing W.A."/>
            <person name="Kirk R."/>
            <person name="Chen X."/>
            <person name="Wood M."/>
            <person name="Montefiori M."/>
            <person name="Brummell D.A."/>
            <person name="Schwinn K.E."/>
            <person name="Catanach A."/>
            <person name="Fullerton C."/>
            <person name="Li D."/>
            <person name="Meiyalaghan S."/>
            <person name="Nieuwenhuizen N."/>
            <person name="Read N."/>
            <person name="Prakash R."/>
            <person name="Hunter D."/>
            <person name="Zhang H."/>
            <person name="McKenzie M."/>
            <person name="Knabel M."/>
            <person name="Harris A."/>
            <person name="Allan A.C."/>
            <person name="Gleave A."/>
            <person name="Chen A."/>
            <person name="Janssen B.J."/>
            <person name="Plunkett B."/>
            <person name="Ampomah-Dwamena C."/>
            <person name="Voogd C."/>
            <person name="Leif D."/>
            <person name="Lafferty D."/>
            <person name="Souleyre E.J.F."/>
            <person name="Varkonyi-Gasic E."/>
            <person name="Gambi F."/>
            <person name="Hanley J."/>
            <person name="Yao J.L."/>
            <person name="Cheung J."/>
            <person name="David K.M."/>
            <person name="Warren B."/>
            <person name="Marsh K."/>
            <person name="Snowden K.C."/>
            <person name="Lin-Wang K."/>
            <person name="Brian L."/>
            <person name="Martinez-Sanchez M."/>
            <person name="Wang M."/>
            <person name="Ileperuma N."/>
            <person name="Macnee N."/>
            <person name="Campin R."/>
            <person name="McAtee P."/>
            <person name="Drummond R.S.M."/>
            <person name="Espley R.V."/>
            <person name="Ireland H.S."/>
            <person name="Wu R."/>
            <person name="Atkinson R.G."/>
            <person name="Karunairetnam S."/>
            <person name="Bulley S."/>
            <person name="Chunkath S."/>
            <person name="Hanley Z."/>
            <person name="Storey R."/>
            <person name="Thrimawithana A.H."/>
            <person name="Thomson S."/>
            <person name="David C."/>
            <person name="Testolin R."/>
            <person name="Huang H."/>
            <person name="Hellens R.P."/>
            <person name="Schaffer R.J."/>
        </authorList>
    </citation>
    <scope>NUCLEOTIDE SEQUENCE [LARGE SCALE GENOMIC DNA]</scope>
    <source>
        <strain evidence="3">cv. Red5</strain>
    </source>
</reference>
<evidence type="ECO:0000256" key="1">
    <source>
        <dbReference type="SAM" id="MobiDB-lite"/>
    </source>
</evidence>
<protein>
    <submittedName>
        <fullName evidence="2">Eukaryotic translation initiation factor 4 gamma 1 like</fullName>
    </submittedName>
</protein>
<feature type="region of interest" description="Disordered" evidence="1">
    <location>
        <begin position="428"/>
        <end position="457"/>
    </location>
</feature>
<keyword evidence="2" id="KW-0648">Protein biosynthesis</keyword>
<keyword evidence="3" id="KW-1185">Reference proteome</keyword>
<feature type="region of interest" description="Disordered" evidence="1">
    <location>
        <begin position="221"/>
        <end position="276"/>
    </location>
</feature>
<dbReference type="EMBL" id="NKQK01000018">
    <property type="protein sequence ID" value="PSS04175.1"/>
    <property type="molecule type" value="Genomic_DNA"/>
</dbReference>
<feature type="compositionally biased region" description="Polar residues" evidence="1">
    <location>
        <begin position="428"/>
        <end position="438"/>
    </location>
</feature>
<dbReference type="Pfam" id="PF12043">
    <property type="entry name" value="DUF3527"/>
    <property type="match status" value="1"/>
</dbReference>
<dbReference type="OrthoDB" id="1939710at2759"/>
<name>A0A2R6Q8H0_ACTCC</name>
<dbReference type="FunCoup" id="A0A2R6Q8H0">
    <property type="interactions" value="2436"/>
</dbReference>
<dbReference type="InterPro" id="IPR021916">
    <property type="entry name" value="DUF3527"/>
</dbReference>
<proteinExistence type="predicted"/>
<gene>
    <name evidence="2" type="ORF">CEY00_Acc20015</name>
</gene>
<evidence type="ECO:0000313" key="2">
    <source>
        <dbReference type="EMBL" id="PSS04175.1"/>
    </source>
</evidence>
<accession>A0A2R6Q8H0</accession>
<sequence>MGLDMELEFDKYCRVGSSPKTVLPSPRRLSKVGKRRSIKEKTDCASNLLILEEGFTEINLHQYRSLSCKNIPTRTSGLEGNEALRRGSVYQSSREVRKTTKSEAEEGRRKIELSESSAINFSLGIVDNLCSSDEDISVMEPKITLAMSPNSDNVLASDACTENHLDSHSRDPRYAENVEIEKIEDPKFRCDPIVGPINDGNGLWERDSAVALHKSLSAKLALPHSPSQSESDSFRPSSPKSRFSPIKKMFDPFTKSRSQRSPLGPASGSRGIPSNIRRNNTLRKSLLSDFSNTSLGPDLYSQFAKKDIGNSAVSCSPAHLRGSLKLENKHGVPFFEFSLKFPEEVFVARTWKPDNALNWAYTFHCLHNRRKSIASGWGLKDWKKDSSLVGQMQVSCYLCTELKDAGAFNSSMVTEFVLYDVAHARQSVSSQENPNQSPDIVKPPKVSNQSSVGGSCELDEPKHAIENAHFDLPTSHPWTPMVMHPSLEIAAVVIQVPFGKRENLKHKGGDVKSDHPHPNLLDLSSAEQRKVGASDYSRSAKVNVVTTSGNHSLPCTESRGPSPLLDRWRLGGGCDCGGWDMACPLTVFDNPNARNAEAHPPVENRQPLELFVQGAKENTPALTMTVTEEGRYSVDFHAQLSTLQAFSICVAILHCTEASTAVRWERDRQLLQCNSLRVLIGEEVKNLIEAVTEEEERKASKKMEEIPPTSFKPNPPFSPIARV</sequence>
<dbReference type="PANTHER" id="PTHR31390:SF0">
    <property type="entry name" value="DOMAIN PROTEIN, PUTATIVE (DUF3527)-RELATED"/>
    <property type="match status" value="1"/>
</dbReference>
<evidence type="ECO:0000313" key="3">
    <source>
        <dbReference type="Proteomes" id="UP000241394"/>
    </source>
</evidence>
<feature type="region of interest" description="Disordered" evidence="1">
    <location>
        <begin position="89"/>
        <end position="108"/>
    </location>
</feature>
<feature type="region of interest" description="Disordered" evidence="1">
    <location>
        <begin position="693"/>
        <end position="723"/>
    </location>
</feature>
<organism evidence="2 3">
    <name type="scientific">Actinidia chinensis var. chinensis</name>
    <name type="common">Chinese soft-hair kiwi</name>
    <dbReference type="NCBI Taxonomy" id="1590841"/>
    <lineage>
        <taxon>Eukaryota</taxon>
        <taxon>Viridiplantae</taxon>
        <taxon>Streptophyta</taxon>
        <taxon>Embryophyta</taxon>
        <taxon>Tracheophyta</taxon>
        <taxon>Spermatophyta</taxon>
        <taxon>Magnoliopsida</taxon>
        <taxon>eudicotyledons</taxon>
        <taxon>Gunneridae</taxon>
        <taxon>Pentapetalae</taxon>
        <taxon>asterids</taxon>
        <taxon>Ericales</taxon>
        <taxon>Actinidiaceae</taxon>
        <taxon>Actinidia</taxon>
    </lineage>
</organism>
<dbReference type="GO" id="GO:0003743">
    <property type="term" value="F:translation initiation factor activity"/>
    <property type="evidence" value="ECO:0007669"/>
    <property type="project" value="UniProtKB-KW"/>
</dbReference>
<dbReference type="OMA" id="FEFSLKC"/>
<comment type="caution">
    <text evidence="2">The sequence shown here is derived from an EMBL/GenBank/DDBJ whole genome shotgun (WGS) entry which is preliminary data.</text>
</comment>
<feature type="compositionally biased region" description="Basic and acidic residues" evidence="1">
    <location>
        <begin position="94"/>
        <end position="108"/>
    </location>
</feature>
<dbReference type="AlphaFoldDB" id="A0A2R6Q8H0"/>
<feature type="compositionally biased region" description="Pro residues" evidence="1">
    <location>
        <begin position="713"/>
        <end position="723"/>
    </location>
</feature>
<dbReference type="Gramene" id="PSS04175">
    <property type="protein sequence ID" value="PSS04175"/>
    <property type="gene ID" value="CEY00_Acc20015"/>
</dbReference>
<dbReference type="PANTHER" id="PTHR31390">
    <property type="entry name" value="EXPRESSED PROTEIN"/>
    <property type="match status" value="1"/>
</dbReference>